<dbReference type="GO" id="GO:0009030">
    <property type="term" value="F:thiamine-phosphate kinase activity"/>
    <property type="evidence" value="ECO:0007669"/>
    <property type="project" value="InterPro"/>
</dbReference>
<dbReference type="PANTHER" id="PTHR30270">
    <property type="entry name" value="THIAMINE-MONOPHOSPHATE KINASE"/>
    <property type="match status" value="1"/>
</dbReference>
<name>X1LL36_9ZZZZ</name>
<dbReference type="AlphaFoldDB" id="X1LL36"/>
<dbReference type="InterPro" id="IPR006283">
    <property type="entry name" value="ThiL-like"/>
</dbReference>
<dbReference type="Pfam" id="PF00586">
    <property type="entry name" value="AIRS"/>
    <property type="match status" value="1"/>
</dbReference>
<comment type="caution">
    <text evidence="2">The sequence shown here is derived from an EMBL/GenBank/DDBJ whole genome shotgun (WGS) entry which is preliminary data.</text>
</comment>
<dbReference type="InterPro" id="IPR036921">
    <property type="entry name" value="PurM-like_N_sf"/>
</dbReference>
<evidence type="ECO:0000259" key="1">
    <source>
        <dbReference type="Pfam" id="PF00586"/>
    </source>
</evidence>
<proteinExistence type="predicted"/>
<feature type="domain" description="PurM-like N-terminal" evidence="1">
    <location>
        <begin position="31"/>
        <end position="94"/>
    </location>
</feature>
<reference evidence="2" key="1">
    <citation type="journal article" date="2014" name="Front. Microbiol.">
        <title>High frequency of phylogenetically diverse reductive dehalogenase-homologous genes in deep subseafloor sedimentary metagenomes.</title>
        <authorList>
            <person name="Kawai M."/>
            <person name="Futagami T."/>
            <person name="Toyoda A."/>
            <person name="Takaki Y."/>
            <person name="Nishi S."/>
            <person name="Hori S."/>
            <person name="Arai W."/>
            <person name="Tsubouchi T."/>
            <person name="Morono Y."/>
            <person name="Uchiyama I."/>
            <person name="Ito T."/>
            <person name="Fujiyama A."/>
            <person name="Inagaki F."/>
            <person name="Takami H."/>
        </authorList>
    </citation>
    <scope>NUCLEOTIDE SEQUENCE</scope>
    <source>
        <strain evidence="2">Expedition CK06-06</strain>
    </source>
</reference>
<dbReference type="SUPFAM" id="SSF55326">
    <property type="entry name" value="PurM N-terminal domain-like"/>
    <property type="match status" value="1"/>
</dbReference>
<dbReference type="InterPro" id="IPR016188">
    <property type="entry name" value="PurM-like_N"/>
</dbReference>
<sequence length="94" mass="10401">MKFNEIGEFGFIESIKKECIASLKDVIKGIGDDCAVFGPYSGRVLLFTTDMLVEDIHFLMDKITPYQLGWKAIAVNLSDIAAMGGRPLFILLSL</sequence>
<evidence type="ECO:0000313" key="2">
    <source>
        <dbReference type="EMBL" id="GAI06536.1"/>
    </source>
</evidence>
<dbReference type="GO" id="GO:0009228">
    <property type="term" value="P:thiamine biosynthetic process"/>
    <property type="evidence" value="ECO:0007669"/>
    <property type="project" value="InterPro"/>
</dbReference>
<accession>X1LL36</accession>
<dbReference type="PANTHER" id="PTHR30270:SF0">
    <property type="entry name" value="THIAMINE-MONOPHOSPHATE KINASE"/>
    <property type="match status" value="1"/>
</dbReference>
<dbReference type="Gene3D" id="3.30.1330.10">
    <property type="entry name" value="PurM-like, N-terminal domain"/>
    <property type="match status" value="1"/>
</dbReference>
<dbReference type="EMBL" id="BARV01009990">
    <property type="protein sequence ID" value="GAI06536.1"/>
    <property type="molecule type" value="Genomic_DNA"/>
</dbReference>
<feature type="non-terminal residue" evidence="2">
    <location>
        <position position="94"/>
    </location>
</feature>
<organism evidence="2">
    <name type="scientific">marine sediment metagenome</name>
    <dbReference type="NCBI Taxonomy" id="412755"/>
    <lineage>
        <taxon>unclassified sequences</taxon>
        <taxon>metagenomes</taxon>
        <taxon>ecological metagenomes</taxon>
    </lineage>
</organism>
<gene>
    <name evidence="2" type="ORF">S06H3_19499</name>
</gene>
<protein>
    <recommendedName>
        <fullName evidence="1">PurM-like N-terminal domain-containing protein</fullName>
    </recommendedName>
</protein>